<comment type="caution">
    <text evidence="12">The sequence shown here is derived from an EMBL/GenBank/DDBJ whole genome shotgun (WGS) entry which is preliminary data.</text>
</comment>
<keyword evidence="13" id="KW-1185">Reference proteome</keyword>
<evidence type="ECO:0000259" key="10">
    <source>
        <dbReference type="PROSITE" id="PS50929"/>
    </source>
</evidence>
<reference evidence="12 13" key="1">
    <citation type="submission" date="2024-07" db="EMBL/GenBank/DDBJ databases">
        <authorList>
            <person name="Pitt A."/>
            <person name="Hahn M.W."/>
        </authorList>
    </citation>
    <scope>NUCLEOTIDE SEQUENCE [LARGE SCALE GENOMIC DNA]</scope>
    <source>
        <strain evidence="12 13">1-SAACH-A3</strain>
    </source>
</reference>
<dbReference type="PANTHER" id="PTHR43394:SF1">
    <property type="entry name" value="ATP-BINDING CASSETTE SUB-FAMILY B MEMBER 10, MITOCHONDRIAL"/>
    <property type="match status" value="1"/>
</dbReference>
<keyword evidence="2 8" id="KW-0812">Transmembrane</keyword>
<keyword evidence="3" id="KW-0547">Nucleotide-binding</keyword>
<dbReference type="SUPFAM" id="SSF52540">
    <property type="entry name" value="P-loop containing nucleoside triphosphate hydrolases"/>
    <property type="match status" value="1"/>
</dbReference>
<evidence type="ECO:0000256" key="3">
    <source>
        <dbReference type="ARBA" id="ARBA00022741"/>
    </source>
</evidence>
<dbReference type="InterPro" id="IPR003593">
    <property type="entry name" value="AAA+_ATPase"/>
</dbReference>
<feature type="transmembrane region" description="Helical" evidence="8">
    <location>
        <begin position="307"/>
        <end position="326"/>
    </location>
</feature>
<evidence type="ECO:0000256" key="7">
    <source>
        <dbReference type="ARBA" id="ARBA00023136"/>
    </source>
</evidence>
<dbReference type="InterPro" id="IPR003439">
    <property type="entry name" value="ABC_transporter-like_ATP-bd"/>
</dbReference>
<dbReference type="EMBL" id="JBEWZH010000001">
    <property type="protein sequence ID" value="MFL0160850.1"/>
    <property type="molecule type" value="Genomic_DNA"/>
</dbReference>
<evidence type="ECO:0000256" key="6">
    <source>
        <dbReference type="ARBA" id="ARBA00022989"/>
    </source>
</evidence>
<organism evidence="12 13">
    <name type="scientific">Aquirufa salirivi</name>
    <dbReference type="NCBI Taxonomy" id="3104729"/>
    <lineage>
        <taxon>Bacteria</taxon>
        <taxon>Pseudomonadati</taxon>
        <taxon>Bacteroidota</taxon>
        <taxon>Cytophagia</taxon>
        <taxon>Cytophagales</taxon>
        <taxon>Flectobacillaceae</taxon>
        <taxon>Aquirufa</taxon>
    </lineage>
</organism>
<feature type="domain" description="ABC transmembrane type-1" evidence="10">
    <location>
        <begin position="170"/>
        <end position="451"/>
    </location>
</feature>
<evidence type="ECO:0000259" key="11">
    <source>
        <dbReference type="PROSITE" id="PS50990"/>
    </source>
</evidence>
<dbReference type="InterPro" id="IPR036640">
    <property type="entry name" value="ABC1_TM_sf"/>
</dbReference>
<dbReference type="PROSITE" id="PS00211">
    <property type="entry name" value="ABC_TRANSPORTER_1"/>
    <property type="match status" value="1"/>
</dbReference>
<dbReference type="Gene3D" id="1.20.1560.10">
    <property type="entry name" value="ABC transporter type 1, transmembrane domain"/>
    <property type="match status" value="1"/>
</dbReference>
<feature type="transmembrane region" description="Helical" evidence="8">
    <location>
        <begin position="398"/>
        <end position="416"/>
    </location>
</feature>
<dbReference type="CDD" id="cd18570">
    <property type="entry name" value="ABC_6TM_PCAT1_LagD_like"/>
    <property type="match status" value="1"/>
</dbReference>
<dbReference type="InterPro" id="IPR011527">
    <property type="entry name" value="ABC1_TM_dom"/>
</dbReference>
<feature type="domain" description="ABC transporter" evidence="9">
    <location>
        <begin position="488"/>
        <end position="703"/>
    </location>
</feature>
<dbReference type="InterPro" id="IPR017871">
    <property type="entry name" value="ABC_transporter-like_CS"/>
</dbReference>
<evidence type="ECO:0000256" key="2">
    <source>
        <dbReference type="ARBA" id="ARBA00022692"/>
    </source>
</evidence>
<proteinExistence type="predicted"/>
<evidence type="ECO:0000256" key="1">
    <source>
        <dbReference type="ARBA" id="ARBA00004651"/>
    </source>
</evidence>
<dbReference type="InterPro" id="IPR005074">
    <property type="entry name" value="Peptidase_C39"/>
</dbReference>
<name>A0ABW8RQ42_9BACT</name>
<dbReference type="PROSITE" id="PS50990">
    <property type="entry name" value="PEPTIDASE_C39"/>
    <property type="match status" value="1"/>
</dbReference>
<evidence type="ECO:0000256" key="4">
    <source>
        <dbReference type="ARBA" id="ARBA00022801"/>
    </source>
</evidence>
<comment type="subcellular location">
    <subcellularLocation>
        <location evidence="1">Cell membrane</location>
        <topology evidence="1">Multi-pass membrane protein</topology>
    </subcellularLocation>
</comment>
<protein>
    <submittedName>
        <fullName evidence="12">Peptidase domain-containing ABC transporter</fullName>
    </submittedName>
</protein>
<dbReference type="Pfam" id="PF00005">
    <property type="entry name" value="ABC_tran"/>
    <property type="match status" value="1"/>
</dbReference>
<evidence type="ECO:0000259" key="9">
    <source>
        <dbReference type="PROSITE" id="PS50893"/>
    </source>
</evidence>
<keyword evidence="7 8" id="KW-0472">Membrane</keyword>
<feature type="transmembrane region" description="Helical" evidence="8">
    <location>
        <begin position="168"/>
        <end position="194"/>
    </location>
</feature>
<evidence type="ECO:0000313" key="12">
    <source>
        <dbReference type="EMBL" id="MFL0160850.1"/>
    </source>
</evidence>
<keyword evidence="4" id="KW-0378">Hydrolase</keyword>
<dbReference type="Gene3D" id="3.90.70.10">
    <property type="entry name" value="Cysteine proteinases"/>
    <property type="match status" value="1"/>
</dbReference>
<dbReference type="PROSITE" id="PS50893">
    <property type="entry name" value="ABC_TRANSPORTER_2"/>
    <property type="match status" value="1"/>
</dbReference>
<evidence type="ECO:0000313" key="13">
    <source>
        <dbReference type="Proteomes" id="UP001623558"/>
    </source>
</evidence>
<dbReference type="RefSeq" id="WP_406749296.1">
    <property type="nucleotide sequence ID" value="NZ_JBEWZH010000001.1"/>
</dbReference>
<gene>
    <name evidence="12" type="ORF">U0R11_00450</name>
</gene>
<sequence>MKKPIIVQQQGTSDCGVACLLSILRYFGGNNKIENLRQLSGTTLQGTSMLGLKQASEKLGMDAEAYEIEDVDLFKMKADLPCIIHLLMEGNMEHYVICYKIPTSKSDFYLIGDPAFGFREWTEEKILSHWKSRVVLFLRPNKHFVYSPQTRFSKVILMRNLIKNDIHLLIIASVMGIIIAALGMSTAIFTQNLLDHILPEFQFKKLYLGLFLFVLIGLAKSGIGYLRGVFLIRQAREFNIRIMDDFYGKLFQLPSDFFISRKTGEIITRINDTRRIQELISYLFGSLIIDLLVVFTSVIFIFYYSSFIGFISLFTVPLFICLMSIFHRQIIDSQKEVMSSSAMAESHFVDVISGIHSIKAVNKENFFIARGKQFYQNFQNKVFNLGFIANTFGLWSEFASNIIISIILGFCSLAVLNNQIKLGEMMAIVAIGANLINAVSRLTNSNIRLQEATIALERMHEFSSNDLMNTDGGKSNELISSEFKFESLKINNLSFRFSGRLELFSHINLELKNGELLIVLGEIGSGKSILLQILQKIYNYDSGSILIDNKELRQIDSIFWRNQIGIVGQEIKIFSSTIIENIILDDVLSEHENVIKFCEYWGFDMFFKKLPNSYMTIVGENGVQLSGGQKQLVGLVRALYRRPKILLLDEPTSSLDEKTEKFVFDVLGKLKSEMAILMVTHRGSVISNADKIFEFKSKTLVQMK</sequence>
<dbReference type="InterPro" id="IPR039421">
    <property type="entry name" value="Type_1_exporter"/>
</dbReference>
<dbReference type="Pfam" id="PF03412">
    <property type="entry name" value="Peptidase_C39"/>
    <property type="match status" value="1"/>
</dbReference>
<keyword evidence="6 8" id="KW-1133">Transmembrane helix</keyword>
<dbReference type="Proteomes" id="UP001623558">
    <property type="component" value="Unassembled WGS sequence"/>
</dbReference>
<accession>A0ABW8RQ42</accession>
<feature type="domain" description="Peptidase C39" evidence="11">
    <location>
        <begin position="8"/>
        <end position="137"/>
    </location>
</feature>
<dbReference type="Pfam" id="PF00664">
    <property type="entry name" value="ABC_membrane"/>
    <property type="match status" value="1"/>
</dbReference>
<feature type="transmembrane region" description="Helical" evidence="8">
    <location>
        <begin position="279"/>
        <end position="301"/>
    </location>
</feature>
<dbReference type="PROSITE" id="PS50929">
    <property type="entry name" value="ABC_TM1F"/>
    <property type="match status" value="1"/>
</dbReference>
<keyword evidence="5" id="KW-0067">ATP-binding</keyword>
<dbReference type="Gene3D" id="3.40.50.300">
    <property type="entry name" value="P-loop containing nucleotide triphosphate hydrolases"/>
    <property type="match status" value="1"/>
</dbReference>
<dbReference type="InterPro" id="IPR027417">
    <property type="entry name" value="P-loop_NTPase"/>
</dbReference>
<feature type="transmembrane region" description="Helical" evidence="8">
    <location>
        <begin position="206"/>
        <end position="226"/>
    </location>
</feature>
<evidence type="ECO:0000256" key="8">
    <source>
        <dbReference type="SAM" id="Phobius"/>
    </source>
</evidence>
<dbReference type="SMART" id="SM00382">
    <property type="entry name" value="AAA"/>
    <property type="match status" value="1"/>
</dbReference>
<dbReference type="PANTHER" id="PTHR43394">
    <property type="entry name" value="ATP-DEPENDENT PERMEASE MDL1, MITOCHONDRIAL"/>
    <property type="match status" value="1"/>
</dbReference>
<evidence type="ECO:0000256" key="5">
    <source>
        <dbReference type="ARBA" id="ARBA00022840"/>
    </source>
</evidence>
<dbReference type="SUPFAM" id="SSF90123">
    <property type="entry name" value="ABC transporter transmembrane region"/>
    <property type="match status" value="1"/>
</dbReference>